<name>A0A0G4K9K5_9SPIR</name>
<dbReference type="AlphaFoldDB" id="A0A0G4K9K5"/>
<gene>
    <name evidence="1" type="ORF">BRSU_2248</name>
</gene>
<dbReference type="InterPro" id="IPR036249">
    <property type="entry name" value="Thioredoxin-like_sf"/>
</dbReference>
<dbReference type="Proteomes" id="UP000043763">
    <property type="component" value="Unassembled WGS sequence"/>
</dbReference>
<dbReference type="SUPFAM" id="SSF52833">
    <property type="entry name" value="Thioredoxin-like"/>
    <property type="match status" value="1"/>
</dbReference>
<accession>A0A0G4K9K5</accession>
<sequence>MASNVKTVIEVCVGLHCSMKGAYGLLEAIRSHYDLEIGVPSSDGMLLKEMECMHDCHNAVPILINGMECTKSSFKSIIKYIEAIHVRKR</sequence>
<dbReference type="Pfam" id="PF01257">
    <property type="entry name" value="2Fe-2S_thioredx"/>
    <property type="match status" value="1"/>
</dbReference>
<keyword evidence="2" id="KW-1185">Reference proteome</keyword>
<dbReference type="EMBL" id="CVLB01000002">
    <property type="protein sequence ID" value="CRF34789.1"/>
    <property type="molecule type" value="Genomic_DNA"/>
</dbReference>
<dbReference type="RefSeq" id="WP_048595409.1">
    <property type="nucleotide sequence ID" value="NZ_CVLB01000002.1"/>
</dbReference>
<reference evidence="2" key="1">
    <citation type="submission" date="2015-04" db="EMBL/GenBank/DDBJ databases">
        <authorList>
            <person name="Mushtaq Mamoona"/>
        </authorList>
    </citation>
    <scope>NUCLEOTIDE SEQUENCE [LARGE SCALE GENOMIC DNA]</scope>
    <source>
        <strain evidence="2">AN4859/03</strain>
    </source>
</reference>
<protein>
    <submittedName>
        <fullName evidence="1">NADH:ubiquinone oxidoreductase</fullName>
    </submittedName>
</protein>
<keyword evidence="1" id="KW-0830">Ubiquinone</keyword>
<organism evidence="1 2">
    <name type="scientific">Brachyspira suanatina</name>
    <dbReference type="NCBI Taxonomy" id="381802"/>
    <lineage>
        <taxon>Bacteria</taxon>
        <taxon>Pseudomonadati</taxon>
        <taxon>Spirochaetota</taxon>
        <taxon>Spirochaetia</taxon>
        <taxon>Brachyspirales</taxon>
        <taxon>Brachyspiraceae</taxon>
        <taxon>Brachyspira</taxon>
    </lineage>
</organism>
<evidence type="ECO:0000313" key="2">
    <source>
        <dbReference type="Proteomes" id="UP000043763"/>
    </source>
</evidence>
<proteinExistence type="predicted"/>
<dbReference type="Gene3D" id="3.40.30.10">
    <property type="entry name" value="Glutaredoxin"/>
    <property type="match status" value="1"/>
</dbReference>
<dbReference type="OrthoDB" id="9807975at2"/>
<evidence type="ECO:0000313" key="1">
    <source>
        <dbReference type="EMBL" id="CRF34789.1"/>
    </source>
</evidence>